<dbReference type="Gene3D" id="1.25.40.10">
    <property type="entry name" value="Tetratricopeptide repeat domain"/>
    <property type="match status" value="1"/>
</dbReference>
<dbReference type="PATRIC" id="fig|1177154.3.peg.2719"/>
<name>A0A095SHQ7_9GAMM</name>
<protein>
    <submittedName>
        <fullName evidence="3">Uncharacterized protein</fullName>
    </submittedName>
</protein>
<keyword evidence="4" id="KW-1185">Reference proteome</keyword>
<proteinExistence type="predicted"/>
<dbReference type="EMBL" id="ARXV01000011">
    <property type="protein sequence ID" value="KGD64146.1"/>
    <property type="molecule type" value="Genomic_DNA"/>
</dbReference>
<dbReference type="AlphaFoldDB" id="A0A095SHQ7"/>
<dbReference type="InterPro" id="IPR019734">
    <property type="entry name" value="TPR_rpt"/>
</dbReference>
<dbReference type="InterPro" id="IPR011990">
    <property type="entry name" value="TPR-like_helical_dom_sf"/>
</dbReference>
<keyword evidence="1" id="KW-0802">TPR repeat</keyword>
<reference evidence="3 4" key="1">
    <citation type="submission" date="2012-09" db="EMBL/GenBank/DDBJ databases">
        <title>Genome Sequence of alkane-degrading Bacterium Alcanivorax sp. 19-m-6.</title>
        <authorList>
            <person name="Lai Q."/>
            <person name="Shao Z."/>
        </authorList>
    </citation>
    <scope>NUCLEOTIDE SEQUENCE [LARGE SCALE GENOMIC DNA]</scope>
    <source>
        <strain evidence="3 4">19-m-6</strain>
    </source>
</reference>
<dbReference type="Proteomes" id="UP000029444">
    <property type="component" value="Unassembled WGS sequence"/>
</dbReference>
<evidence type="ECO:0000256" key="2">
    <source>
        <dbReference type="SAM" id="MobiDB-lite"/>
    </source>
</evidence>
<evidence type="ECO:0000313" key="3">
    <source>
        <dbReference type="EMBL" id="KGD64146.1"/>
    </source>
</evidence>
<dbReference type="PROSITE" id="PS50005">
    <property type="entry name" value="TPR"/>
    <property type="match status" value="1"/>
</dbReference>
<sequence>MAMLSGCASSSLFVSYPSQAAKWKAELSHVPATAPSVPTESQGGQSSAHNDETVEQADASPKPAGLAPAPSRVSPVISKLEAATGGADGVLYLQELGRVSQLQGQREASRNAFAGAVAAYDAEDNSARIQVSSLAATGTAMLTNDNARPYIAPDYERIFTRAYQALNYWAAGDTTGTAVELRAAALEQRVAANKREKEIAKAAEDAEENNVDVSQFDGYFEGLDAVAGGVKSSFQNAWTFYLSALFWEAHREYNDALVDYKKALEIHPDSTLLKEDVERVSNAMKGKPVDGGMVAVIYEQSFVQARAEFSLPIPTVHGIFSVAFPTYALEDKPRPDSLRVLDTAMQPLAETEVMADVGALAAKDLKERMPGMLVRQTLRATAKYNLQKEANDNYGAFGAFATQIYNLVSEQADRRSWLTLPAYAQATRFTLPQGEHTLLLSTPQGDATLTVPVVNRGLTVIHVAAVPGRLITRVLPVQEGPL</sequence>
<comment type="caution">
    <text evidence="3">The sequence shown here is derived from an EMBL/GenBank/DDBJ whole genome shotgun (WGS) entry which is preliminary data.</text>
</comment>
<evidence type="ECO:0000256" key="1">
    <source>
        <dbReference type="PROSITE-ProRule" id="PRU00339"/>
    </source>
</evidence>
<gene>
    <name evidence="3" type="ORF">Y5S_02686</name>
</gene>
<accession>A0A095SHQ7</accession>
<feature type="region of interest" description="Disordered" evidence="2">
    <location>
        <begin position="25"/>
        <end position="71"/>
    </location>
</feature>
<dbReference type="eggNOG" id="COG3014">
    <property type="taxonomic scope" value="Bacteria"/>
</dbReference>
<dbReference type="STRING" id="1177154.Y5S_02686"/>
<organism evidence="3 4">
    <name type="scientific">Alcanivorax nanhaiticus</name>
    <dbReference type="NCBI Taxonomy" id="1177154"/>
    <lineage>
        <taxon>Bacteria</taxon>
        <taxon>Pseudomonadati</taxon>
        <taxon>Pseudomonadota</taxon>
        <taxon>Gammaproteobacteria</taxon>
        <taxon>Oceanospirillales</taxon>
        <taxon>Alcanivoracaceae</taxon>
        <taxon>Alcanivorax</taxon>
    </lineage>
</organism>
<evidence type="ECO:0000313" key="4">
    <source>
        <dbReference type="Proteomes" id="UP000029444"/>
    </source>
</evidence>
<feature type="repeat" description="TPR" evidence="1">
    <location>
        <begin position="237"/>
        <end position="270"/>
    </location>
</feature>
<feature type="compositionally biased region" description="Polar residues" evidence="2">
    <location>
        <begin position="36"/>
        <end position="48"/>
    </location>
</feature>